<sequence>MSATTGPQPDTAIPLPDAAPESPKGRRPRGDRPERKPSLALRAGLPAAVGIVLLLLWQFVSANHLVSDLLIPPVDKTWDALRAGLVDGDWWGDISTTLLEMVIGFAIGVVAGLLLGALFAHSPISRIAFYPYVIALQAFPKIAVAPLLVVALGYGMSPKIAVAASLAYFPVMTAAIAGFTEIDADEHNFMRSINASRWQEMRYLRLPNAMSYLFPSFDVALIVALLGAVAAELVGSQNGLGYILVQAQAMGDTAAIFADLIVLALLGVVLQAIIVLVRRLLPQSIVPRR</sequence>
<comment type="similarity">
    <text evidence="7">Belongs to the binding-protein-dependent transport system permease family.</text>
</comment>
<evidence type="ECO:0000313" key="10">
    <source>
        <dbReference type="EMBL" id="MDT0436369.1"/>
    </source>
</evidence>
<comment type="subcellular location">
    <subcellularLocation>
        <location evidence="1 7">Cell membrane</location>
        <topology evidence="1 7">Multi-pass membrane protein</topology>
    </subcellularLocation>
</comment>
<feature type="transmembrane region" description="Helical" evidence="7">
    <location>
        <begin position="98"/>
        <end position="120"/>
    </location>
</feature>
<dbReference type="PANTHER" id="PTHR30151:SF20">
    <property type="entry name" value="ABC TRANSPORTER PERMEASE PROTEIN HI_0355-RELATED"/>
    <property type="match status" value="1"/>
</dbReference>
<keyword evidence="2 7" id="KW-0813">Transport</keyword>
<keyword evidence="4 7" id="KW-0812">Transmembrane</keyword>
<feature type="transmembrane region" description="Helical" evidence="7">
    <location>
        <begin position="39"/>
        <end position="60"/>
    </location>
</feature>
<feature type="transmembrane region" description="Helical" evidence="7">
    <location>
        <begin position="160"/>
        <end position="182"/>
    </location>
</feature>
<dbReference type="PROSITE" id="PS50928">
    <property type="entry name" value="ABC_TM1"/>
    <property type="match status" value="1"/>
</dbReference>
<name>A0ABD5EPT7_9ACTN</name>
<dbReference type="PANTHER" id="PTHR30151">
    <property type="entry name" value="ALKANE SULFONATE ABC TRANSPORTER-RELATED, MEMBRANE SUBUNIT"/>
    <property type="match status" value="1"/>
</dbReference>
<evidence type="ECO:0000256" key="8">
    <source>
        <dbReference type="SAM" id="MobiDB-lite"/>
    </source>
</evidence>
<evidence type="ECO:0000256" key="3">
    <source>
        <dbReference type="ARBA" id="ARBA00022475"/>
    </source>
</evidence>
<dbReference type="SUPFAM" id="SSF161098">
    <property type="entry name" value="MetI-like"/>
    <property type="match status" value="1"/>
</dbReference>
<keyword evidence="5 7" id="KW-1133">Transmembrane helix</keyword>
<evidence type="ECO:0000313" key="11">
    <source>
        <dbReference type="Proteomes" id="UP001183535"/>
    </source>
</evidence>
<evidence type="ECO:0000256" key="6">
    <source>
        <dbReference type="ARBA" id="ARBA00023136"/>
    </source>
</evidence>
<dbReference type="AlphaFoldDB" id="A0ABD5EPT7"/>
<feature type="transmembrane region" description="Helical" evidence="7">
    <location>
        <begin position="132"/>
        <end position="154"/>
    </location>
</feature>
<evidence type="ECO:0000256" key="4">
    <source>
        <dbReference type="ARBA" id="ARBA00022692"/>
    </source>
</evidence>
<dbReference type="InterPro" id="IPR000515">
    <property type="entry name" value="MetI-like"/>
</dbReference>
<reference evidence="11" key="1">
    <citation type="submission" date="2023-07" db="EMBL/GenBank/DDBJ databases">
        <title>30 novel species of actinomycetes from the DSMZ collection.</title>
        <authorList>
            <person name="Nouioui I."/>
        </authorList>
    </citation>
    <scope>NUCLEOTIDE SEQUENCE [LARGE SCALE GENOMIC DNA]</scope>
    <source>
        <strain evidence="11">DSM 41981</strain>
    </source>
</reference>
<accession>A0ABD5EPT7</accession>
<evidence type="ECO:0000259" key="9">
    <source>
        <dbReference type="PROSITE" id="PS50928"/>
    </source>
</evidence>
<evidence type="ECO:0000256" key="2">
    <source>
        <dbReference type="ARBA" id="ARBA00022448"/>
    </source>
</evidence>
<dbReference type="Pfam" id="PF00528">
    <property type="entry name" value="BPD_transp_1"/>
    <property type="match status" value="1"/>
</dbReference>
<evidence type="ECO:0000256" key="5">
    <source>
        <dbReference type="ARBA" id="ARBA00022989"/>
    </source>
</evidence>
<dbReference type="Proteomes" id="UP001183535">
    <property type="component" value="Unassembled WGS sequence"/>
</dbReference>
<evidence type="ECO:0000256" key="7">
    <source>
        <dbReference type="RuleBase" id="RU363032"/>
    </source>
</evidence>
<dbReference type="InterPro" id="IPR035906">
    <property type="entry name" value="MetI-like_sf"/>
</dbReference>
<protein>
    <submittedName>
        <fullName evidence="10">ABC transporter permease</fullName>
    </submittedName>
</protein>
<keyword evidence="3" id="KW-1003">Cell membrane</keyword>
<dbReference type="RefSeq" id="WP_093823700.1">
    <property type="nucleotide sequence ID" value="NZ_JAVRES010000007.1"/>
</dbReference>
<dbReference type="CDD" id="cd06261">
    <property type="entry name" value="TM_PBP2"/>
    <property type="match status" value="1"/>
</dbReference>
<dbReference type="GO" id="GO:0005886">
    <property type="term" value="C:plasma membrane"/>
    <property type="evidence" value="ECO:0007669"/>
    <property type="project" value="UniProtKB-SubCell"/>
</dbReference>
<feature type="transmembrane region" description="Helical" evidence="7">
    <location>
        <begin position="212"/>
        <end position="234"/>
    </location>
</feature>
<gene>
    <name evidence="10" type="ORF">RM877_16940</name>
</gene>
<organism evidence="10 11">
    <name type="scientific">Streptomyces doudnae</name>
    <dbReference type="NCBI Taxonomy" id="3075536"/>
    <lineage>
        <taxon>Bacteria</taxon>
        <taxon>Bacillati</taxon>
        <taxon>Actinomycetota</taxon>
        <taxon>Actinomycetes</taxon>
        <taxon>Kitasatosporales</taxon>
        <taxon>Streptomycetaceae</taxon>
        <taxon>Streptomyces</taxon>
    </lineage>
</organism>
<keyword evidence="11" id="KW-1185">Reference proteome</keyword>
<dbReference type="EMBL" id="JAVRES010000007">
    <property type="protein sequence ID" value="MDT0436369.1"/>
    <property type="molecule type" value="Genomic_DNA"/>
</dbReference>
<keyword evidence="6 7" id="KW-0472">Membrane</keyword>
<evidence type="ECO:0000256" key="1">
    <source>
        <dbReference type="ARBA" id="ARBA00004651"/>
    </source>
</evidence>
<feature type="region of interest" description="Disordered" evidence="8">
    <location>
        <begin position="1"/>
        <end position="36"/>
    </location>
</feature>
<comment type="caution">
    <text evidence="10">The sequence shown here is derived from an EMBL/GenBank/DDBJ whole genome shotgun (WGS) entry which is preliminary data.</text>
</comment>
<feature type="transmembrane region" description="Helical" evidence="7">
    <location>
        <begin position="254"/>
        <end position="281"/>
    </location>
</feature>
<proteinExistence type="inferred from homology"/>
<dbReference type="Gene3D" id="1.10.3720.10">
    <property type="entry name" value="MetI-like"/>
    <property type="match status" value="1"/>
</dbReference>
<feature type="domain" description="ABC transmembrane type-1" evidence="9">
    <location>
        <begin position="94"/>
        <end position="278"/>
    </location>
</feature>